<dbReference type="InterPro" id="IPR001343">
    <property type="entry name" value="Hemolysn_Ca-bd"/>
</dbReference>
<sequence>MSGSAEGIDTVSYADSPISSKGAGVTVRLGSGGSVTVAAGARTDAAGDRIAYIDNIIGSRGRDTLTGNELANRLEGGAGADTLAGGGGADTFVFEAGFGNDRITDFGVADDVIQFDSDLFADYAAVLAAASQVGADTVIAFDAENTLTLANVEKSSLLLANFDLA</sequence>
<dbReference type="Gene3D" id="2.150.10.10">
    <property type="entry name" value="Serralysin-like metalloprotease, C-terminal"/>
    <property type="match status" value="1"/>
</dbReference>
<dbReference type="InterPro" id="IPR011049">
    <property type="entry name" value="Serralysin-like_metalloprot_C"/>
</dbReference>
<dbReference type="OrthoDB" id="8255587at2"/>
<dbReference type="PRINTS" id="PR00313">
    <property type="entry name" value="CABNDNGRPT"/>
</dbReference>
<name>A0A5M6I475_9HYPH</name>
<evidence type="ECO:0000313" key="1">
    <source>
        <dbReference type="EMBL" id="KAA5602983.1"/>
    </source>
</evidence>
<dbReference type="AlphaFoldDB" id="A0A5M6I475"/>
<reference evidence="1 2" key="1">
    <citation type="submission" date="2019-09" db="EMBL/GenBank/DDBJ databases">
        <title>Draft Whole-Genome sequence of Blastochloris sulfoviridis DSM 729.</title>
        <authorList>
            <person name="Meyer T.E."/>
            <person name="Kyndt J.A."/>
        </authorList>
    </citation>
    <scope>NUCLEOTIDE SEQUENCE [LARGE SCALE GENOMIC DNA]</scope>
    <source>
        <strain evidence="1 2">DSM 729</strain>
    </source>
</reference>
<evidence type="ECO:0008006" key="3">
    <source>
        <dbReference type="Google" id="ProtNLM"/>
    </source>
</evidence>
<evidence type="ECO:0000313" key="2">
    <source>
        <dbReference type="Proteomes" id="UP000323886"/>
    </source>
</evidence>
<accession>A0A5M6I475</accession>
<dbReference type="SUPFAM" id="SSF51120">
    <property type="entry name" value="beta-Roll"/>
    <property type="match status" value="1"/>
</dbReference>
<protein>
    <recommendedName>
        <fullName evidence="3">Calcium-binding protein</fullName>
    </recommendedName>
</protein>
<organism evidence="1 2">
    <name type="scientific">Blastochloris sulfoviridis</name>
    <dbReference type="NCBI Taxonomy" id="50712"/>
    <lineage>
        <taxon>Bacteria</taxon>
        <taxon>Pseudomonadati</taxon>
        <taxon>Pseudomonadota</taxon>
        <taxon>Alphaproteobacteria</taxon>
        <taxon>Hyphomicrobiales</taxon>
        <taxon>Blastochloridaceae</taxon>
        <taxon>Blastochloris</taxon>
    </lineage>
</organism>
<gene>
    <name evidence="1" type="ORF">F1193_03095</name>
</gene>
<keyword evidence="2" id="KW-1185">Reference proteome</keyword>
<comment type="caution">
    <text evidence="1">The sequence shown here is derived from an EMBL/GenBank/DDBJ whole genome shotgun (WGS) entry which is preliminary data.</text>
</comment>
<dbReference type="Proteomes" id="UP000323886">
    <property type="component" value="Unassembled WGS sequence"/>
</dbReference>
<proteinExistence type="predicted"/>
<dbReference type="Pfam" id="PF00353">
    <property type="entry name" value="HemolysinCabind"/>
    <property type="match status" value="1"/>
</dbReference>
<dbReference type="GO" id="GO:0005509">
    <property type="term" value="F:calcium ion binding"/>
    <property type="evidence" value="ECO:0007669"/>
    <property type="project" value="InterPro"/>
</dbReference>
<dbReference type="EMBL" id="VWPL01000004">
    <property type="protein sequence ID" value="KAA5602983.1"/>
    <property type="molecule type" value="Genomic_DNA"/>
</dbReference>